<feature type="binding site" evidence="13 15">
    <location>
        <begin position="366"/>
        <end position="367"/>
    </location>
    <ligand>
        <name>IMP</name>
        <dbReference type="ChEBI" id="CHEBI:58053"/>
    </ligand>
</feature>
<dbReference type="RefSeq" id="WP_004635596.1">
    <property type="nucleotide sequence ID" value="NZ_CALFGV010000002.1"/>
</dbReference>
<keyword evidence="5" id="KW-0677">Repeat</keyword>
<dbReference type="EMBL" id="NAQV01000052">
    <property type="protein sequence ID" value="RAN61645.1"/>
    <property type="molecule type" value="Genomic_DNA"/>
</dbReference>
<evidence type="ECO:0000259" key="22">
    <source>
        <dbReference type="PROSITE" id="PS51371"/>
    </source>
</evidence>
<feature type="binding site" evidence="13 15">
    <location>
        <position position="308"/>
    </location>
    <ligand>
        <name>IMP</name>
        <dbReference type="ChEBI" id="CHEBI:58053"/>
    </ligand>
</feature>
<evidence type="ECO:0000256" key="8">
    <source>
        <dbReference type="ARBA" id="ARBA00022958"/>
    </source>
</evidence>
<feature type="binding site" evidence="13 15">
    <location>
        <position position="420"/>
    </location>
    <ligand>
        <name>IMP</name>
        <dbReference type="ChEBI" id="CHEBI:58053"/>
    </ligand>
</feature>
<dbReference type="EC" id="1.1.1.205" evidence="13 20"/>
<dbReference type="InterPro" id="IPR005990">
    <property type="entry name" value="IMP_DH"/>
</dbReference>
<keyword evidence="8 13" id="KW-0630">Potassium</keyword>
<feature type="region of interest" description="Disordered" evidence="21">
    <location>
        <begin position="470"/>
        <end position="493"/>
    </location>
</feature>
<feature type="domain" description="CBS" evidence="22">
    <location>
        <begin position="97"/>
        <end position="157"/>
    </location>
</feature>
<evidence type="ECO:0000256" key="18">
    <source>
        <dbReference type="PROSITE-ProRule" id="PRU00703"/>
    </source>
</evidence>
<feature type="binding site" evidence="13">
    <location>
        <position position="475"/>
    </location>
    <ligand>
        <name>K(+)</name>
        <dbReference type="ChEBI" id="CHEBI:29103"/>
        <note>ligand shared between two tetrameric partners</note>
    </ligand>
</feature>
<dbReference type="NCBIfam" id="TIGR01302">
    <property type="entry name" value="IMP_dehydrog"/>
    <property type="match status" value="1"/>
</dbReference>
<comment type="catalytic activity">
    <reaction evidence="12 13 20">
        <text>IMP + NAD(+) + H2O = XMP + NADH + H(+)</text>
        <dbReference type="Rhea" id="RHEA:11708"/>
        <dbReference type="ChEBI" id="CHEBI:15377"/>
        <dbReference type="ChEBI" id="CHEBI:15378"/>
        <dbReference type="ChEBI" id="CHEBI:57464"/>
        <dbReference type="ChEBI" id="CHEBI:57540"/>
        <dbReference type="ChEBI" id="CHEBI:57945"/>
        <dbReference type="ChEBI" id="CHEBI:58053"/>
        <dbReference type="EC" id="1.1.1.205"/>
    </reaction>
</comment>
<dbReference type="Pfam" id="PF00571">
    <property type="entry name" value="CBS"/>
    <property type="match status" value="2"/>
</dbReference>
<dbReference type="UniPathway" id="UPA00601">
    <property type="reaction ID" value="UER00295"/>
</dbReference>
<dbReference type="Proteomes" id="UP000190409">
    <property type="component" value="Unassembled WGS sequence"/>
</dbReference>
<comment type="activity regulation">
    <text evidence="13">Mycophenolic acid (MPA) is a non-competitive inhibitor that prevents formation of the closed enzyme conformation by binding to the same site as the amobile flap. In contrast, mizoribine monophosphate (MZP) is a competitive inhibitor that induces the closed conformation. MPA is a potent inhibitor of mammalian IMPDHs but a poor inhibitor of the bacterial enzymes. MZP is a more potent inhibitor of bacterial IMPDH.</text>
</comment>
<evidence type="ECO:0000256" key="20">
    <source>
        <dbReference type="RuleBase" id="RU003928"/>
    </source>
</evidence>
<feature type="binding site" evidence="13 15">
    <location>
        <begin position="343"/>
        <end position="345"/>
    </location>
    <ligand>
        <name>IMP</name>
        <dbReference type="ChEBI" id="CHEBI:58053"/>
    </ligand>
</feature>
<reference evidence="24 28" key="3">
    <citation type="submission" date="2019-07" db="EMBL/GenBank/DDBJ databases">
        <title>Genome assembly of a nasal isolate of Dolosigranulum pigrum from a chronic sinusitis patient.</title>
        <authorList>
            <person name="Baig S."/>
            <person name="Overballe-Petersen S."/>
            <person name="Kaspar U."/>
            <person name="Rendboe A."/>
            <person name="de Man T."/>
            <person name="Liu C."/>
            <person name="Price L.B."/>
            <person name="Stegger M."/>
            <person name="Becker K."/>
            <person name="Skytt Andersen P."/>
        </authorList>
    </citation>
    <scope>NUCLEOTIDE SEQUENCE [LARGE SCALE GENOMIC DNA]</scope>
    <source>
        <strain evidence="24 28">83VPs-KB5</strain>
    </source>
</reference>
<dbReference type="EMBL" id="MUYF01000003">
    <property type="protein sequence ID" value="OOL81198.1"/>
    <property type="molecule type" value="Genomic_DNA"/>
</dbReference>
<dbReference type="GeneID" id="42694124"/>
<comment type="similarity">
    <text evidence="2 13 19">Belongs to the IMPDH/GMPR family.</text>
</comment>
<proteinExistence type="inferred from homology"/>
<evidence type="ECO:0000256" key="10">
    <source>
        <dbReference type="ARBA" id="ARBA00023027"/>
    </source>
</evidence>
<comment type="subunit">
    <text evidence="3 13">Homotetramer.</text>
</comment>
<dbReference type="EMBL" id="CP041626">
    <property type="protein sequence ID" value="QDO91777.1"/>
    <property type="molecule type" value="Genomic_DNA"/>
</dbReference>
<evidence type="ECO:0000256" key="3">
    <source>
        <dbReference type="ARBA" id="ARBA00011881"/>
    </source>
</evidence>
<feature type="binding site" description="in other chain" evidence="13 17">
    <location>
        <position position="307"/>
    </location>
    <ligand>
        <name>K(+)</name>
        <dbReference type="ChEBI" id="CHEBI:29103"/>
        <note>ligand shared between two tetrameric partners</note>
    </ligand>
</feature>
<dbReference type="PIRSF" id="PIRSF000130">
    <property type="entry name" value="IMPDH"/>
    <property type="match status" value="1"/>
</dbReference>
<dbReference type="InterPro" id="IPR001093">
    <property type="entry name" value="IMP_DH_GMPRt"/>
</dbReference>
<feature type="binding site" evidence="13">
    <location>
        <position position="476"/>
    </location>
    <ligand>
        <name>K(+)</name>
        <dbReference type="ChEBI" id="CHEBI:29103"/>
        <note>ligand shared between two tetrameric partners</note>
    </ligand>
</feature>
<reference evidence="23 26" key="1">
    <citation type="submission" date="2017-01" db="EMBL/GenBank/DDBJ databases">
        <title>Complete Genome Sequence of Dolosigranulum pigrum isolated from a Patient with interstitial lung disease.</title>
        <authorList>
            <person name="Mukhopadhyay R."/>
            <person name="Joaquin J."/>
            <person name="Hogue R."/>
            <person name="Fitzgerald S."/>
            <person name="Jospin G."/>
            <person name="Eisen J.A."/>
            <person name="Chaturvedi V."/>
        </authorList>
    </citation>
    <scope>NUCLEOTIDE SEQUENCE [LARGE SCALE GENOMIC DNA]</scope>
    <source>
        <strain evidence="23 26">15S00348</strain>
    </source>
</reference>
<dbReference type="FunFam" id="3.20.20.70:FF:000003">
    <property type="entry name" value="GMP reductase"/>
    <property type="match status" value="1"/>
</dbReference>
<feature type="binding site" evidence="13 16">
    <location>
        <begin position="303"/>
        <end position="305"/>
    </location>
    <ligand>
        <name>NAD(+)</name>
        <dbReference type="ChEBI" id="CHEBI:57540"/>
    </ligand>
</feature>
<feature type="binding site" description="in other chain" evidence="13 17">
    <location>
        <position position="305"/>
    </location>
    <ligand>
        <name>K(+)</name>
        <dbReference type="ChEBI" id="CHEBI:29103"/>
        <note>ligand shared between two tetrameric partners</note>
    </ligand>
</feature>
<evidence type="ECO:0000256" key="16">
    <source>
        <dbReference type="PIRSR" id="PIRSR000130-3"/>
    </source>
</evidence>
<feature type="compositionally biased region" description="Polar residues" evidence="21">
    <location>
        <begin position="483"/>
        <end position="493"/>
    </location>
</feature>
<evidence type="ECO:0000313" key="27">
    <source>
        <dbReference type="Proteomes" id="UP000249099"/>
    </source>
</evidence>
<evidence type="ECO:0000313" key="25">
    <source>
        <dbReference type="EMBL" id="RAN61645.1"/>
    </source>
</evidence>
<keyword evidence="11 18" id="KW-0129">CBS domain</keyword>
<evidence type="ECO:0000313" key="23">
    <source>
        <dbReference type="EMBL" id="OOL81198.1"/>
    </source>
</evidence>
<dbReference type="Proteomes" id="UP000249099">
    <property type="component" value="Unassembled WGS sequence"/>
</dbReference>
<feature type="domain" description="CBS" evidence="22">
    <location>
        <begin position="159"/>
        <end position="216"/>
    </location>
</feature>
<comment type="pathway">
    <text evidence="13 20">Purine metabolism; XMP biosynthesis via de novo pathway; XMP from IMP: step 1/1.</text>
</comment>
<protein>
    <recommendedName>
        <fullName evidence="13 20">Inosine-5'-monophosphate dehydrogenase</fullName>
        <shortName evidence="13">IMP dehydrogenase</shortName>
        <shortName evidence="13">IMPD</shortName>
        <shortName evidence="13">IMPDH</shortName>
        <ecNumber evidence="13 20">1.1.1.205</ecNumber>
    </recommendedName>
</protein>
<dbReference type="KEGG" id="dpm:FNV33_06815"/>
<dbReference type="CDD" id="cd04601">
    <property type="entry name" value="CBS_pair_IMPDH"/>
    <property type="match status" value="1"/>
</dbReference>
<keyword evidence="7 13" id="KW-0658">Purine biosynthesis</keyword>
<dbReference type="GO" id="GO:0006177">
    <property type="term" value="P:GMP biosynthetic process"/>
    <property type="evidence" value="ECO:0007669"/>
    <property type="project" value="UniProtKB-UniRule"/>
</dbReference>
<gene>
    <name evidence="13 24" type="primary">guaB</name>
    <name evidence="25" type="ORF">B8A44_09355</name>
    <name evidence="23" type="ORF">BWX42_05065</name>
    <name evidence="24" type="ORF">FNV33_06815</name>
</gene>
<dbReference type="AlphaFoldDB" id="A0A1S8KN95"/>
<name>A0A1S8KN95_9LACT</name>
<dbReference type="GO" id="GO:0006183">
    <property type="term" value="P:GTP biosynthetic process"/>
    <property type="evidence" value="ECO:0007669"/>
    <property type="project" value="TreeGrafter"/>
</dbReference>
<evidence type="ECO:0000256" key="12">
    <source>
        <dbReference type="ARBA" id="ARBA00048028"/>
    </source>
</evidence>
<keyword evidence="9 13" id="KW-0560">Oxidoreductase</keyword>
<dbReference type="InterPro" id="IPR013785">
    <property type="entry name" value="Aldolase_TIM"/>
</dbReference>
<dbReference type="Gene3D" id="3.20.20.70">
    <property type="entry name" value="Aldolase class I"/>
    <property type="match status" value="1"/>
</dbReference>
<evidence type="ECO:0000256" key="9">
    <source>
        <dbReference type="ARBA" id="ARBA00023002"/>
    </source>
</evidence>
<evidence type="ECO:0000256" key="5">
    <source>
        <dbReference type="ARBA" id="ARBA00022737"/>
    </source>
</evidence>
<dbReference type="SUPFAM" id="SSF54631">
    <property type="entry name" value="CBS-domain pair"/>
    <property type="match status" value="1"/>
</dbReference>
<keyword evidence="10 13" id="KW-0520">NAD</keyword>
<evidence type="ECO:0000313" key="26">
    <source>
        <dbReference type="Proteomes" id="UP000190409"/>
    </source>
</evidence>
<sequence length="493" mass="52576">MSVWDHKFDREGLTFDDVLLVPGYSEVLPQEVSLATSLSEKLPLNLPIISAGMDTVTESEMAIAMARAGGLGVIHKNMPIDAQAAEVDRVKRSENGVIRKPFFLTPTDTIEQANHLMAKFKISGVPIVDSAETQQLVGILTNRDIRFVEHMGDTIDTYMTADKLITAPIGTTLDEAEKILHQNRIEKLPLVDEDNKLAGLITIKDIDKVIAYPDAAKDKHGRLVVAAAVGIGSDTDARIDALIKAEVDALVIDTAHGHSAGVLKKVEEIRQQYPDVVLIAGNVATAEGTRALIDAGADVVKVGIGPGSICTTRIVAGVGVPQLTAIYEAASAARKLDVPVIADGGIKYSGDIVKALAAGGAAVMLGSMLAGTDESPGEFEIFEGRRFKTYRGMGSIGAMRSGSGDRYFQAETAADKRVPEGIEGRVAYKGSVQDILYQLAGGVRSGMGYCGTAQIKDLHEKAQFVQMSNTGLAESHPHDVQITKESPNYSRKS</sequence>
<dbReference type="HAMAP" id="MF_01964">
    <property type="entry name" value="IMPDH"/>
    <property type="match status" value="1"/>
</dbReference>
<feature type="binding site" evidence="16">
    <location>
        <begin position="253"/>
        <end position="255"/>
    </location>
    <ligand>
        <name>NAD(+)</name>
        <dbReference type="ChEBI" id="CHEBI:57540"/>
    </ligand>
</feature>
<feature type="binding site" evidence="13 15">
    <location>
        <begin position="390"/>
        <end position="394"/>
    </location>
    <ligand>
        <name>IMP</name>
        <dbReference type="ChEBI" id="CHEBI:58053"/>
    </ligand>
</feature>
<dbReference type="SMART" id="SM01240">
    <property type="entry name" value="IMPDH"/>
    <property type="match status" value="1"/>
</dbReference>
<evidence type="ECO:0000256" key="7">
    <source>
        <dbReference type="ARBA" id="ARBA00022755"/>
    </source>
</evidence>
<dbReference type="PROSITE" id="PS51371">
    <property type="entry name" value="CBS"/>
    <property type="match status" value="2"/>
</dbReference>
<dbReference type="GO" id="GO:0003938">
    <property type="term" value="F:IMP dehydrogenase activity"/>
    <property type="evidence" value="ECO:0007669"/>
    <property type="project" value="UniProtKB-UniRule"/>
</dbReference>
<feature type="active site" description="Thioimidate intermediate" evidence="13 14">
    <location>
        <position position="310"/>
    </location>
</feature>
<comment type="caution">
    <text evidence="13">Lacks conserved residue(s) required for the propagation of feature annotation.</text>
</comment>
<evidence type="ECO:0000256" key="19">
    <source>
        <dbReference type="RuleBase" id="RU003927"/>
    </source>
</evidence>
<organism evidence="23 26">
    <name type="scientific">Dolosigranulum pigrum</name>
    <dbReference type="NCBI Taxonomy" id="29394"/>
    <lineage>
        <taxon>Bacteria</taxon>
        <taxon>Bacillati</taxon>
        <taxon>Bacillota</taxon>
        <taxon>Bacilli</taxon>
        <taxon>Lactobacillales</taxon>
        <taxon>Carnobacteriaceae</taxon>
        <taxon>Dolosigranulum</taxon>
    </lineage>
</organism>
<evidence type="ECO:0000256" key="1">
    <source>
        <dbReference type="ARBA" id="ARBA00001958"/>
    </source>
</evidence>
<evidence type="ECO:0000313" key="28">
    <source>
        <dbReference type="Proteomes" id="UP000315953"/>
    </source>
</evidence>
<comment type="function">
    <text evidence="13">Catalyzes the conversion of inosine 5'-phosphate (IMP) to xanthosine 5'-phosphate (XMP), the first committed and rate-limiting step in the de novo synthesis of guanine nucleotides, and therefore plays an important role in the regulation of cell growth.</text>
</comment>
<dbReference type="PROSITE" id="PS00487">
    <property type="entry name" value="IMP_DH_GMP_RED"/>
    <property type="match status" value="1"/>
</dbReference>
<dbReference type="InterPro" id="IPR046342">
    <property type="entry name" value="CBS_dom_sf"/>
</dbReference>
<keyword evidence="4 13" id="KW-0479">Metal-binding</keyword>
<feature type="binding site" description="in other chain" evidence="13 17">
    <location>
        <position position="310"/>
    </location>
    <ligand>
        <name>K(+)</name>
        <dbReference type="ChEBI" id="CHEBI:29103"/>
        <note>ligand shared between two tetrameric partners</note>
    </ligand>
</feature>
<evidence type="ECO:0000256" key="6">
    <source>
        <dbReference type="ARBA" id="ARBA00022749"/>
    </source>
</evidence>
<dbReference type="GO" id="GO:0046872">
    <property type="term" value="F:metal ion binding"/>
    <property type="evidence" value="ECO:0007669"/>
    <property type="project" value="UniProtKB-UniRule"/>
</dbReference>
<dbReference type="CDD" id="cd00381">
    <property type="entry name" value="IMPDH"/>
    <property type="match status" value="1"/>
</dbReference>
<keyword evidence="6 13" id="KW-0332">GMP biosynthesis</keyword>
<evidence type="ECO:0000256" key="17">
    <source>
        <dbReference type="PIRSR" id="PIRSR000130-4"/>
    </source>
</evidence>
<accession>A0A1S8KN95</accession>
<dbReference type="PANTHER" id="PTHR11911">
    <property type="entry name" value="INOSINE-5-MONOPHOSPHATE DEHYDROGENASE RELATED"/>
    <property type="match status" value="1"/>
</dbReference>
<feature type="binding site" evidence="13">
    <location>
        <position position="474"/>
    </location>
    <ligand>
        <name>K(+)</name>
        <dbReference type="ChEBI" id="CHEBI:29103"/>
        <note>ligand shared between two tetrameric partners</note>
    </ligand>
</feature>
<comment type="cofactor">
    <cofactor evidence="1 13">
        <name>K(+)</name>
        <dbReference type="ChEBI" id="CHEBI:29103"/>
    </cofactor>
</comment>
<evidence type="ECO:0000256" key="4">
    <source>
        <dbReference type="ARBA" id="ARBA00022723"/>
    </source>
</evidence>
<evidence type="ECO:0000256" key="2">
    <source>
        <dbReference type="ARBA" id="ARBA00005502"/>
    </source>
</evidence>
<evidence type="ECO:0000256" key="14">
    <source>
        <dbReference type="PIRSR" id="PIRSR000130-1"/>
    </source>
</evidence>
<feature type="active site" description="Proton acceptor" evidence="13 14">
    <location>
        <position position="406"/>
    </location>
</feature>
<dbReference type="SMART" id="SM00116">
    <property type="entry name" value="CBS"/>
    <property type="match status" value="2"/>
</dbReference>
<dbReference type="InterPro" id="IPR000644">
    <property type="entry name" value="CBS_dom"/>
</dbReference>
<dbReference type="PANTHER" id="PTHR11911:SF111">
    <property type="entry name" value="INOSINE-5'-MONOPHOSPHATE DEHYDROGENASE"/>
    <property type="match status" value="1"/>
</dbReference>
<dbReference type="SUPFAM" id="SSF51412">
    <property type="entry name" value="Inosine monophosphate dehydrogenase (IMPDH)"/>
    <property type="match status" value="1"/>
</dbReference>
<evidence type="ECO:0000256" key="13">
    <source>
        <dbReference type="HAMAP-Rule" id="MF_01964"/>
    </source>
</evidence>
<evidence type="ECO:0000313" key="24">
    <source>
        <dbReference type="EMBL" id="QDO91777.1"/>
    </source>
</evidence>
<dbReference type="InterPro" id="IPR015875">
    <property type="entry name" value="IMP_DH/GMP_Rdtase_CS"/>
</dbReference>
<dbReference type="Proteomes" id="UP000315953">
    <property type="component" value="Chromosome"/>
</dbReference>
<dbReference type="OrthoDB" id="9805398at2"/>
<evidence type="ECO:0000256" key="11">
    <source>
        <dbReference type="ARBA" id="ARBA00023122"/>
    </source>
</evidence>
<reference evidence="25 27" key="2">
    <citation type="submission" date="2017-03" db="EMBL/GenBank/DDBJ databases">
        <title>wgs assembly of Dolosigranulum pigrum KPL CDC strains.</title>
        <authorList>
            <person name="Brugger S.D."/>
            <person name="Pettigrew M."/>
            <person name="Kong Y."/>
            <person name="Lemon K.P."/>
        </authorList>
    </citation>
    <scope>NUCLEOTIDE SEQUENCE [LARGE SCALE GENOMIC DNA]</scope>
    <source>
        <strain evidence="25 27">KPL1931_CDC4294-98</strain>
    </source>
</reference>
<feature type="binding site" evidence="13">
    <location>
        <position position="253"/>
    </location>
    <ligand>
        <name>NAD(+)</name>
        <dbReference type="ChEBI" id="CHEBI:57540"/>
    </ligand>
</feature>
<evidence type="ECO:0000256" key="15">
    <source>
        <dbReference type="PIRSR" id="PIRSR000130-2"/>
    </source>
</evidence>
<dbReference type="Pfam" id="PF00478">
    <property type="entry name" value="IMPDH"/>
    <property type="match status" value="1"/>
</dbReference>
<evidence type="ECO:0000256" key="21">
    <source>
        <dbReference type="SAM" id="MobiDB-lite"/>
    </source>
</evidence>
<dbReference type="GO" id="GO:0000166">
    <property type="term" value="F:nucleotide binding"/>
    <property type="evidence" value="ECO:0007669"/>
    <property type="project" value="UniProtKB-UniRule"/>
</dbReference>